<dbReference type="EMBL" id="JANUGU010000004">
    <property type="protein sequence ID" value="MCS0659329.1"/>
    <property type="molecule type" value="Genomic_DNA"/>
</dbReference>
<evidence type="ECO:0000313" key="2">
    <source>
        <dbReference type="EMBL" id="MCS0659329.1"/>
    </source>
</evidence>
<dbReference type="Proteomes" id="UP001204621">
    <property type="component" value="Unassembled WGS sequence"/>
</dbReference>
<feature type="signal peptide" evidence="1">
    <location>
        <begin position="1"/>
        <end position="29"/>
    </location>
</feature>
<dbReference type="RefSeq" id="WP_258812510.1">
    <property type="nucleotide sequence ID" value="NZ_JANUGU010000004.1"/>
</dbReference>
<evidence type="ECO:0000256" key="1">
    <source>
        <dbReference type="SAM" id="SignalP"/>
    </source>
</evidence>
<protein>
    <submittedName>
        <fullName evidence="2">YfiR family protein</fullName>
    </submittedName>
</protein>
<gene>
    <name evidence="2" type="ORF">NX778_14760</name>
</gene>
<comment type="caution">
    <text evidence="2">The sequence shown here is derived from an EMBL/GenBank/DDBJ whole genome shotgun (WGS) entry which is preliminary data.</text>
</comment>
<dbReference type="Pfam" id="PF13689">
    <property type="entry name" value="DUF4154"/>
    <property type="match status" value="1"/>
</dbReference>
<proteinExistence type="predicted"/>
<sequence length="193" mass="20578">MPASRLLPRNRRRLLAGAALALTLGWAQAQTSALQAPGPSADRVKAAFILKFFNYVEWPAAAFATPGAPYVIGVQGDDAVLAELQRQGAGRRFNHRAVVVRAVEGDEVPAGLQLLFIGERARIEPLLRAVHGSPVLVVTDAAGALDLGSMINFRLVDDRVRFEVALGPVRNADLLINSRLLSVAIAVNKGTGQ</sequence>
<accession>A0ABT2CZM8</accession>
<dbReference type="InterPro" id="IPR025293">
    <property type="entry name" value="YfiR/HmsC-like"/>
</dbReference>
<evidence type="ECO:0000313" key="3">
    <source>
        <dbReference type="Proteomes" id="UP001204621"/>
    </source>
</evidence>
<organism evidence="2 3">
    <name type="scientific">Massilia terrae</name>
    <dbReference type="NCBI Taxonomy" id="1811224"/>
    <lineage>
        <taxon>Bacteria</taxon>
        <taxon>Pseudomonadati</taxon>
        <taxon>Pseudomonadota</taxon>
        <taxon>Betaproteobacteria</taxon>
        <taxon>Burkholderiales</taxon>
        <taxon>Oxalobacteraceae</taxon>
        <taxon>Telluria group</taxon>
        <taxon>Massilia</taxon>
    </lineage>
</organism>
<name>A0ABT2CZM8_9BURK</name>
<reference evidence="2 3" key="1">
    <citation type="submission" date="2022-08" db="EMBL/GenBank/DDBJ databases">
        <title>Reclassification of Massilia species as members of the genera Telluria, Duganella, Pseudoduganella, Mokoshia gen. nov. and Zemynaea gen. nov. using orthogonal and non-orthogonal genome-based approaches.</title>
        <authorList>
            <person name="Bowman J.P."/>
        </authorList>
    </citation>
    <scope>NUCLEOTIDE SEQUENCE [LARGE SCALE GENOMIC DNA]</scope>
    <source>
        <strain evidence="2 3">JCM 31606</strain>
    </source>
</reference>
<keyword evidence="1" id="KW-0732">Signal</keyword>
<keyword evidence="3" id="KW-1185">Reference proteome</keyword>
<feature type="chain" id="PRO_5046821036" evidence="1">
    <location>
        <begin position="30"/>
        <end position="193"/>
    </location>
</feature>